<evidence type="ECO:0000256" key="2">
    <source>
        <dbReference type="ARBA" id="ARBA00004922"/>
    </source>
</evidence>
<dbReference type="CAZy" id="GT31">
    <property type="family name" value="Glycosyltransferase Family 31"/>
</dbReference>
<keyword evidence="7" id="KW-0812">Transmembrane</keyword>
<accession>Q5D8P2</accession>
<feature type="domain" description="Fringe-like glycosyltransferase" evidence="12">
    <location>
        <begin position="2"/>
        <end position="137"/>
    </location>
</feature>
<dbReference type="GO" id="GO:0016020">
    <property type="term" value="C:membrane"/>
    <property type="evidence" value="ECO:0007669"/>
    <property type="project" value="UniProtKB-SubCell"/>
</dbReference>
<reference evidence="13" key="2">
    <citation type="journal article" date="2006" name="PLoS Pathog.">
        <title>New perspectives on host-parasite interplay by comparative transcriptomic and proteomic analyses of Schistosoma japonicum.</title>
        <authorList>
            <person name="Liu F."/>
            <person name="Lu J."/>
            <person name="Hu W."/>
            <person name="Wang S.Y."/>
            <person name="Cui S.J."/>
            <person name="Chi M."/>
            <person name="Yan Q."/>
            <person name="Wang X.R."/>
            <person name="Song H.D."/>
            <person name="Xu X.N."/>
            <person name="Wang J.J."/>
            <person name="Zhang X.L."/>
            <person name="Zhang X."/>
            <person name="Wang Z.Q."/>
            <person name="Xue C.L."/>
            <person name="Brindley P.J."/>
            <person name="McManus D.P."/>
            <person name="Yang P.Y."/>
            <person name="Feng Z."/>
            <person name="Chen Z."/>
            <person name="Han Z.G."/>
        </authorList>
    </citation>
    <scope>NUCLEOTIDE SEQUENCE</scope>
</reference>
<dbReference type="PANTHER" id="PTHR23033:SF8">
    <property type="entry name" value="HEXOSYLTRANSFERASE"/>
    <property type="match status" value="1"/>
</dbReference>
<evidence type="ECO:0000259" key="12">
    <source>
        <dbReference type="Pfam" id="PF02434"/>
    </source>
</evidence>
<dbReference type="GO" id="GO:0000166">
    <property type="term" value="F:nucleotide binding"/>
    <property type="evidence" value="ECO:0007669"/>
    <property type="project" value="UniProtKB-KW"/>
</dbReference>
<dbReference type="InterPro" id="IPR026050">
    <property type="entry name" value="C1GALT1/C1GALT1_chp1"/>
</dbReference>
<dbReference type="EMBL" id="AY816082">
    <property type="protein sequence ID" value="AAW27814.1"/>
    <property type="molecule type" value="mRNA"/>
</dbReference>
<keyword evidence="6" id="KW-0808">Transferase</keyword>
<comment type="pathway">
    <text evidence="2">Protein modification; protein glycosylation.</text>
</comment>
<sequence>MKADDDSYVVVENLRKLLHKQNPNKPFIMGRRFKPYVKQGYMSGGGGYVLSRAALLNIANGLENNTICQSDKHVWAEDVKLGSCAEATNVKIIDSLDAEGRECFHPFSPLHMLTKDPKSYPDWYLKYNYHRIDTGFDCCSDYAVSFHYITPEEMYLYEYMLYHLHPYGIHRDYMDLIDYFKENRNF</sequence>
<dbReference type="PANTHER" id="PTHR23033">
    <property type="entry name" value="BETA1,3-GALACTOSYLTRANSFERASE"/>
    <property type="match status" value="1"/>
</dbReference>
<evidence type="ECO:0000256" key="3">
    <source>
        <dbReference type="ARBA" id="ARBA00006462"/>
    </source>
</evidence>
<evidence type="ECO:0000256" key="9">
    <source>
        <dbReference type="ARBA" id="ARBA00022968"/>
    </source>
</evidence>
<evidence type="ECO:0000256" key="5">
    <source>
        <dbReference type="ARBA" id="ARBA00022676"/>
    </source>
</evidence>
<dbReference type="EC" id="2.4.1.122" evidence="4"/>
<keyword evidence="9" id="KW-0735">Signal-anchor</keyword>
<reference evidence="13" key="1">
    <citation type="submission" date="2004-11" db="EMBL/GenBank/DDBJ databases">
        <title>The full-length cDNA sequences of Schistosoma japonicum genes.</title>
        <authorList>
            <person name="Han Z."/>
        </authorList>
    </citation>
    <scope>NUCLEOTIDE SEQUENCE</scope>
</reference>
<organism evidence="13">
    <name type="scientific">Schistosoma japonicum</name>
    <name type="common">Blood fluke</name>
    <dbReference type="NCBI Taxonomy" id="6182"/>
    <lineage>
        <taxon>Eukaryota</taxon>
        <taxon>Metazoa</taxon>
        <taxon>Spiralia</taxon>
        <taxon>Lophotrochozoa</taxon>
        <taxon>Platyhelminthes</taxon>
        <taxon>Trematoda</taxon>
        <taxon>Digenea</taxon>
        <taxon>Strigeidida</taxon>
        <taxon>Schistosomatoidea</taxon>
        <taxon>Schistosomatidae</taxon>
        <taxon>Schistosoma</taxon>
    </lineage>
</organism>
<dbReference type="UniPathway" id="UPA00378"/>
<evidence type="ECO:0000256" key="10">
    <source>
        <dbReference type="ARBA" id="ARBA00022989"/>
    </source>
</evidence>
<proteinExistence type="evidence at transcript level"/>
<evidence type="ECO:0000256" key="1">
    <source>
        <dbReference type="ARBA" id="ARBA00004606"/>
    </source>
</evidence>
<evidence type="ECO:0000256" key="4">
    <source>
        <dbReference type="ARBA" id="ARBA00012557"/>
    </source>
</evidence>
<keyword evidence="11" id="KW-0472">Membrane</keyword>
<dbReference type="Pfam" id="PF02434">
    <property type="entry name" value="Fringe"/>
    <property type="match status" value="1"/>
</dbReference>
<keyword evidence="8" id="KW-0547">Nucleotide-binding</keyword>
<dbReference type="InterPro" id="IPR003378">
    <property type="entry name" value="Fringe-like_glycosylTrfase"/>
</dbReference>
<comment type="subcellular location">
    <subcellularLocation>
        <location evidence="1">Membrane</location>
        <topology evidence="1">Single-pass type II membrane protein</topology>
    </subcellularLocation>
</comment>
<keyword evidence="5" id="KW-0328">Glycosyltransferase</keyword>
<evidence type="ECO:0000256" key="7">
    <source>
        <dbReference type="ARBA" id="ARBA00022692"/>
    </source>
</evidence>
<name>Q5D8P2_SCHJA</name>
<keyword evidence="10" id="KW-1133">Transmembrane helix</keyword>
<comment type="similarity">
    <text evidence="3">Belongs to the glycosyltransferase 31 family. Beta3-Gal-T subfamily.</text>
</comment>
<dbReference type="Gene3D" id="3.90.550.50">
    <property type="match status" value="1"/>
</dbReference>
<dbReference type="GO" id="GO:0016263">
    <property type="term" value="F:glycoprotein-N-acetylgalactosamine 3-beta-galactosyltransferase activity"/>
    <property type="evidence" value="ECO:0007669"/>
    <property type="project" value="UniProtKB-EC"/>
</dbReference>
<dbReference type="AlphaFoldDB" id="Q5D8P2"/>
<evidence type="ECO:0000256" key="6">
    <source>
        <dbReference type="ARBA" id="ARBA00022679"/>
    </source>
</evidence>
<evidence type="ECO:0000256" key="11">
    <source>
        <dbReference type="ARBA" id="ARBA00023136"/>
    </source>
</evidence>
<protein>
    <recommendedName>
        <fullName evidence="4">N-acetylgalactosaminide beta-1,3-galactosyltransferase</fullName>
        <ecNumber evidence="4">2.4.1.122</ecNumber>
    </recommendedName>
</protein>
<evidence type="ECO:0000313" key="13">
    <source>
        <dbReference type="EMBL" id="AAW27814.1"/>
    </source>
</evidence>
<evidence type="ECO:0000256" key="8">
    <source>
        <dbReference type="ARBA" id="ARBA00022741"/>
    </source>
</evidence>